<dbReference type="Proteomes" id="UP001139981">
    <property type="component" value="Unassembled WGS sequence"/>
</dbReference>
<name>A0ACC1LYX3_9FUNG</name>
<evidence type="ECO:0000313" key="2">
    <source>
        <dbReference type="Proteomes" id="UP001139981"/>
    </source>
</evidence>
<dbReference type="EC" id="2.3.1.86" evidence="1"/>
<sequence length="675" mass="72904">MAAVADLRANSLVQKHASFAGHSLGEYAVLASLSKIFTIEEVVEIGFYRGMLMQLAVERDVQGYSQFGMVAVDPSRLGSSVDKDILALAVNFICDHSKGLLEIVNYNVRDAQYVVAGTLHQLAVLRLVLDAVAEQGASPPTDDDWQAHIALVASRFVTEPIDDRPVRGRATIPLPGIDVPFHSSQLLPGVDEFRALLQEKIQPENIEYSALHLRYIPNLTAVPFEVSREYFSLVHSITQSPVAASVLGGWSDDTSMDSSDKVARLAATLAVELLAYQFASPVQWIDTQDALFGKFGVRRLVEIGASPILSGMAAKTLKSETYADKRVDVLHIERDRDTIYYTQQRLLEPIVEPVASVFTEQTEQAVVPAEPVASIVAEPQISVGVGVAAAPLVDAPLQALDVVVAVVAHKTKRSLADVSPQKSIKALVGGKSTLQNEIVGDLHKEFSSKVPDKAEDLSLQALTAAIGAFSGGLGKHTQSQLARLFSNKMPGGFSLSTARSKLQSVYGLGPQRQDALLLVALTMEPSSRLSGDAEAKAWIDSVAQAYAAKAGISYASTSVIAGSSGGQSGAPAISSAEMEKMQQKQHEHIRQQIQVLARYAGIDTREGPRQAESDQLKSAQMQAKLDGISAEIGDEFIDGMQPLFDARKARHFDSSWNWARQEAYELIQRAIAHCT</sequence>
<evidence type="ECO:0000313" key="1">
    <source>
        <dbReference type="EMBL" id="KAJ2890043.1"/>
    </source>
</evidence>
<accession>A0ACC1LYX3</accession>
<feature type="non-terminal residue" evidence="1">
    <location>
        <position position="675"/>
    </location>
</feature>
<proteinExistence type="predicted"/>
<comment type="caution">
    <text evidence="1">The sequence shown here is derived from an EMBL/GenBank/DDBJ whole genome shotgun (WGS) entry which is preliminary data.</text>
</comment>
<organism evidence="1 2">
    <name type="scientific">Coemansia aciculifera</name>
    <dbReference type="NCBI Taxonomy" id="417176"/>
    <lineage>
        <taxon>Eukaryota</taxon>
        <taxon>Fungi</taxon>
        <taxon>Fungi incertae sedis</taxon>
        <taxon>Zoopagomycota</taxon>
        <taxon>Kickxellomycotina</taxon>
        <taxon>Kickxellomycetes</taxon>
        <taxon>Kickxellales</taxon>
        <taxon>Kickxellaceae</taxon>
        <taxon>Coemansia</taxon>
    </lineage>
</organism>
<dbReference type="EMBL" id="JANBVB010001535">
    <property type="protein sequence ID" value="KAJ2890043.1"/>
    <property type="molecule type" value="Genomic_DNA"/>
</dbReference>
<keyword evidence="2" id="KW-1185">Reference proteome</keyword>
<reference evidence="1" key="1">
    <citation type="submission" date="2022-07" db="EMBL/GenBank/DDBJ databases">
        <title>Phylogenomic reconstructions and comparative analyses of Kickxellomycotina fungi.</title>
        <authorList>
            <person name="Reynolds N.K."/>
            <person name="Stajich J.E."/>
            <person name="Barry K."/>
            <person name="Grigoriev I.V."/>
            <person name="Crous P."/>
            <person name="Smith M.E."/>
        </authorList>
    </citation>
    <scope>NUCLEOTIDE SEQUENCE</scope>
    <source>
        <strain evidence="1">CBS 190363</strain>
    </source>
</reference>
<protein>
    <submittedName>
        <fullName evidence="1">Fatty acid synthase alpha subunit Lsd1</fullName>
        <ecNumber evidence="1">2.3.1.86</ecNumber>
    </submittedName>
</protein>
<keyword evidence="1" id="KW-0012">Acyltransferase</keyword>
<gene>
    <name evidence="1" type="primary">fas2_29</name>
    <name evidence="1" type="ORF">IWW38_004349</name>
</gene>
<keyword evidence="1" id="KW-0808">Transferase</keyword>